<gene>
    <name evidence="2" type="ORF">OCK74_12150</name>
</gene>
<accession>A0A9X2XV45</accession>
<dbReference type="PANTHER" id="PTHR30595">
    <property type="entry name" value="GLPR-RELATED TRANSCRIPTIONAL REPRESSOR"/>
    <property type="match status" value="1"/>
</dbReference>
<dbReference type="AlphaFoldDB" id="A0A9X2XV45"/>
<dbReference type="Gene3D" id="1.10.10.10">
    <property type="entry name" value="Winged helix-like DNA-binding domain superfamily/Winged helix DNA-binding domain"/>
    <property type="match status" value="1"/>
</dbReference>
<dbReference type="Proteomes" id="UP001155483">
    <property type="component" value="Unassembled WGS sequence"/>
</dbReference>
<dbReference type="RefSeq" id="WP_279297315.1">
    <property type="nucleotide sequence ID" value="NZ_JAOTIF010000008.1"/>
</dbReference>
<dbReference type="Pfam" id="PF13749">
    <property type="entry name" value="HATPase_c_4"/>
    <property type="match status" value="1"/>
</dbReference>
<keyword evidence="3" id="KW-1185">Reference proteome</keyword>
<feature type="domain" description="Schlafen AlbA-2" evidence="1">
    <location>
        <begin position="3"/>
        <end position="108"/>
    </location>
</feature>
<proteinExistence type="predicted"/>
<dbReference type="Gene3D" id="3.30.950.30">
    <property type="entry name" value="Schlafen, AAA domain"/>
    <property type="match status" value="1"/>
</dbReference>
<evidence type="ECO:0000313" key="2">
    <source>
        <dbReference type="EMBL" id="MCU7549874.1"/>
    </source>
</evidence>
<dbReference type="InterPro" id="IPR036390">
    <property type="entry name" value="WH_DNA-bd_sf"/>
</dbReference>
<dbReference type="EMBL" id="JAOTIF010000008">
    <property type="protein sequence ID" value="MCU7549874.1"/>
    <property type="molecule type" value="Genomic_DNA"/>
</dbReference>
<dbReference type="PANTHER" id="PTHR30595:SF6">
    <property type="entry name" value="SCHLAFEN ALBA-2 DOMAIN-CONTAINING PROTEIN"/>
    <property type="match status" value="1"/>
</dbReference>
<sequence>MPEHQNIEYKESWRDEYLKWICGFANAQGGKIYIGIDDKGAVKGITDCKKLLEDIPNKSITHLGLVVDVNLHKKEGKHYLEIVVPTSDVPISYHGSYHYRSGSTKQELKGQHLHRFILKKMGKSWDDIPMQNTTLEDIDEASVQFFLKRALDKGRISPDAASDDLKSLLENLELFNEEGRLKSAAILLFGKKPKKYFTTAYFKIGRFGTSDHDLRFQDVIEGNILTMADKVIEVLRSKYLVASISYKGLERLEQLEYPEPALREAILNAIVHKDYTDTFIQLSVYDDKLILWNPGSLPDELSIEQLKSKHPSKPRNKNIAEIFFKAGYIEAWGRGITKMIEACAAAGLPEPIIEELAGGIQVTFQKDIYTETYLQQLGLERRLIEALLFIKQNDSITNTQYQELLKVSKRTATNDLQLLMEKGLVTKIGTTGKGTSYMLQRGSKGAKRLAKGQ</sequence>
<comment type="caution">
    <text evidence="2">The sequence shown here is derived from an EMBL/GenBank/DDBJ whole genome shotgun (WGS) entry which is preliminary data.</text>
</comment>
<evidence type="ECO:0000259" key="1">
    <source>
        <dbReference type="Pfam" id="PF04326"/>
    </source>
</evidence>
<reference evidence="2" key="2">
    <citation type="submission" date="2023-04" db="EMBL/GenBank/DDBJ databases">
        <title>Paracnuella aquatica gen. nov., sp. nov., a member of the family Chitinophagaceae isolated from a hot spring.</title>
        <authorList>
            <person name="Wang C."/>
        </authorList>
    </citation>
    <scope>NUCLEOTIDE SEQUENCE</scope>
    <source>
        <strain evidence="2">LB-8</strain>
    </source>
</reference>
<name>A0A9X2XV45_9BACT</name>
<dbReference type="InterPro" id="IPR036388">
    <property type="entry name" value="WH-like_DNA-bd_sf"/>
</dbReference>
<dbReference type="Pfam" id="PF04326">
    <property type="entry name" value="SLFN_AlbA_2"/>
    <property type="match status" value="1"/>
</dbReference>
<dbReference type="SUPFAM" id="SSF46785">
    <property type="entry name" value="Winged helix' DNA-binding domain"/>
    <property type="match status" value="1"/>
</dbReference>
<dbReference type="InterPro" id="IPR038461">
    <property type="entry name" value="Schlafen_AlbA_2_dom_sf"/>
</dbReference>
<protein>
    <submittedName>
        <fullName evidence="2">DNA binding domain-containing protein</fullName>
    </submittedName>
</protein>
<dbReference type="InterPro" id="IPR038475">
    <property type="entry name" value="RecG_C_sf"/>
</dbReference>
<dbReference type="InterPro" id="IPR007421">
    <property type="entry name" value="Schlafen_AlbA_2_dom"/>
</dbReference>
<evidence type="ECO:0000313" key="3">
    <source>
        <dbReference type="Proteomes" id="UP001155483"/>
    </source>
</evidence>
<reference evidence="2" key="1">
    <citation type="submission" date="2022-09" db="EMBL/GenBank/DDBJ databases">
        <authorList>
            <person name="Yuan C."/>
            <person name="Ke Z."/>
        </authorList>
    </citation>
    <scope>NUCLEOTIDE SEQUENCE</scope>
    <source>
        <strain evidence="2">LB-8</strain>
    </source>
</reference>
<dbReference type="Gene3D" id="3.30.565.60">
    <property type="match status" value="1"/>
</dbReference>
<organism evidence="2 3">
    <name type="scientific">Paraflavisolibacter caeni</name>
    <dbReference type="NCBI Taxonomy" id="2982496"/>
    <lineage>
        <taxon>Bacteria</taxon>
        <taxon>Pseudomonadati</taxon>
        <taxon>Bacteroidota</taxon>
        <taxon>Chitinophagia</taxon>
        <taxon>Chitinophagales</taxon>
        <taxon>Chitinophagaceae</taxon>
        <taxon>Paraflavisolibacter</taxon>
    </lineage>
</organism>